<organism evidence="5 6">
    <name type="scientific">Acanthamoeba castellanii (strain ATCC 30010 / Neff)</name>
    <dbReference type="NCBI Taxonomy" id="1257118"/>
    <lineage>
        <taxon>Eukaryota</taxon>
        <taxon>Amoebozoa</taxon>
        <taxon>Discosea</taxon>
        <taxon>Longamoebia</taxon>
        <taxon>Centramoebida</taxon>
        <taxon>Acanthamoebidae</taxon>
        <taxon>Acanthamoeba</taxon>
    </lineage>
</organism>
<dbReference type="VEuPathDB" id="AmoebaDB:ACA1_390550"/>
<evidence type="ECO:0000256" key="3">
    <source>
        <dbReference type="SAM" id="Phobius"/>
    </source>
</evidence>
<gene>
    <name evidence="5" type="ORF">ACA1_390550</name>
</gene>
<evidence type="ECO:0000256" key="1">
    <source>
        <dbReference type="ARBA" id="ARBA00022801"/>
    </source>
</evidence>
<name>L8GP30_ACACF</name>
<protein>
    <submittedName>
        <fullName evidence="5">Hydrolase, alpha/beta fold domain containing protein</fullName>
    </submittedName>
</protein>
<dbReference type="GO" id="GO:0016787">
    <property type="term" value="F:hydrolase activity"/>
    <property type="evidence" value="ECO:0007669"/>
    <property type="project" value="UniProtKB-KW"/>
</dbReference>
<evidence type="ECO:0000259" key="4">
    <source>
        <dbReference type="Pfam" id="PF00561"/>
    </source>
</evidence>
<dbReference type="InterPro" id="IPR029058">
    <property type="entry name" value="AB_hydrolase_fold"/>
</dbReference>
<dbReference type="STRING" id="1257118.L8GP30"/>
<dbReference type="RefSeq" id="XP_004336743.1">
    <property type="nucleotide sequence ID" value="XM_004336695.1"/>
</dbReference>
<reference evidence="5 6" key="1">
    <citation type="journal article" date="2013" name="Genome Biol.">
        <title>Genome of Acanthamoeba castellanii highlights extensive lateral gene transfer and early evolution of tyrosine kinase signaling.</title>
        <authorList>
            <person name="Clarke M."/>
            <person name="Lohan A.J."/>
            <person name="Liu B."/>
            <person name="Lagkouvardos I."/>
            <person name="Roy S."/>
            <person name="Zafar N."/>
            <person name="Bertelli C."/>
            <person name="Schilde C."/>
            <person name="Kianianmomeni A."/>
            <person name="Burglin T.R."/>
            <person name="Frech C."/>
            <person name="Turcotte B."/>
            <person name="Kopec K.O."/>
            <person name="Synnott J.M."/>
            <person name="Choo C."/>
            <person name="Paponov I."/>
            <person name="Finkler A."/>
            <person name="Soon Heng Tan C."/>
            <person name="Hutchins A.P."/>
            <person name="Weinmeier T."/>
            <person name="Rattei T."/>
            <person name="Chu J.S."/>
            <person name="Gimenez G."/>
            <person name="Irimia M."/>
            <person name="Rigden D.J."/>
            <person name="Fitzpatrick D.A."/>
            <person name="Lorenzo-Morales J."/>
            <person name="Bateman A."/>
            <person name="Chiu C.H."/>
            <person name="Tang P."/>
            <person name="Hegemann P."/>
            <person name="Fromm H."/>
            <person name="Raoult D."/>
            <person name="Greub G."/>
            <person name="Miranda-Saavedra D."/>
            <person name="Chen N."/>
            <person name="Nash P."/>
            <person name="Ginger M.L."/>
            <person name="Horn M."/>
            <person name="Schaap P."/>
            <person name="Caler L."/>
            <person name="Loftus B."/>
        </authorList>
    </citation>
    <scope>NUCLEOTIDE SEQUENCE [LARGE SCALE GENOMIC DNA]</scope>
    <source>
        <strain evidence="5 6">Neff</strain>
    </source>
</reference>
<keyword evidence="3" id="KW-0472">Membrane</keyword>
<dbReference type="EMBL" id="KB008044">
    <property type="protein sequence ID" value="ELR14730.1"/>
    <property type="molecule type" value="Genomic_DNA"/>
</dbReference>
<keyword evidence="3" id="KW-0812">Transmembrane</keyword>
<sequence>MGGSYVKVLVGSVVYPTLAALLAVAAWAACVHFFVGAREPAPLRHWNANKHVHTDGLTFTSVETNGVRLNVIEAGDRASSSKKLAVLLHGFPETALLSWHAHIPALVAAGYFVVAPDQRGYNRSEKPESVEAYFIDHLADDVRGLIRHYGHDKATVPAPIALRWPEVVEKLVIMNAPHPLAFRDHLTSSLSQLGKSWYIFYFQLPYVPEEKIRSYGAPEGSGIIGKTFPLDSLRRGLQAWSEPGALTGMLNWYRAAFRNARRLNEVDPAIRVPLHMIWGENDVALDLVLVEKSLAYCRQRDPAVCGATYLPEATHWVQHDEPERVSRALLAFLAP</sequence>
<keyword evidence="1 5" id="KW-0378">Hydrolase</keyword>
<dbReference type="PROSITE" id="PS51257">
    <property type="entry name" value="PROKAR_LIPOPROTEIN"/>
    <property type="match status" value="1"/>
</dbReference>
<dbReference type="InterPro" id="IPR000073">
    <property type="entry name" value="AB_hydrolase_1"/>
</dbReference>
<keyword evidence="6" id="KW-1185">Reference proteome</keyword>
<dbReference type="PANTHER" id="PTHR43329">
    <property type="entry name" value="EPOXIDE HYDROLASE"/>
    <property type="match status" value="1"/>
</dbReference>
<feature type="transmembrane region" description="Helical" evidence="3">
    <location>
        <begin position="13"/>
        <end position="35"/>
    </location>
</feature>
<dbReference type="InterPro" id="IPR000639">
    <property type="entry name" value="Epox_hydrolase-like"/>
</dbReference>
<keyword evidence="3" id="KW-1133">Transmembrane helix</keyword>
<dbReference type="Pfam" id="PF00561">
    <property type="entry name" value="Abhydrolase_1"/>
    <property type="match status" value="1"/>
</dbReference>
<evidence type="ECO:0000313" key="5">
    <source>
        <dbReference type="EMBL" id="ELR14730.1"/>
    </source>
</evidence>
<dbReference type="PRINTS" id="PR00412">
    <property type="entry name" value="EPOXHYDRLASE"/>
</dbReference>
<proteinExistence type="inferred from homology"/>
<accession>L8GP30</accession>
<dbReference type="AlphaFoldDB" id="L8GP30"/>
<dbReference type="KEGG" id="acan:ACA1_390550"/>
<feature type="domain" description="AB hydrolase-1" evidence="4">
    <location>
        <begin position="86"/>
        <end position="156"/>
    </location>
</feature>
<dbReference type="SUPFAM" id="SSF53474">
    <property type="entry name" value="alpha/beta-Hydrolases"/>
    <property type="match status" value="1"/>
</dbReference>
<dbReference type="GeneID" id="14915401"/>
<dbReference type="Gene3D" id="3.40.50.1820">
    <property type="entry name" value="alpha/beta hydrolase"/>
    <property type="match status" value="1"/>
</dbReference>
<evidence type="ECO:0000256" key="2">
    <source>
        <dbReference type="ARBA" id="ARBA00038334"/>
    </source>
</evidence>
<comment type="similarity">
    <text evidence="2">Belongs to the AB hydrolase superfamily. Epoxide hydrolase family.</text>
</comment>
<dbReference type="Proteomes" id="UP000011083">
    <property type="component" value="Unassembled WGS sequence"/>
</dbReference>
<dbReference type="OrthoDB" id="408373at2759"/>
<evidence type="ECO:0000313" key="6">
    <source>
        <dbReference type="Proteomes" id="UP000011083"/>
    </source>
</evidence>